<dbReference type="InterPro" id="IPR035919">
    <property type="entry name" value="EAL_sf"/>
</dbReference>
<protein>
    <submittedName>
        <fullName evidence="4">Diguanylate cyclase/phosphodiesterase with PAS/PAC sensor(S)</fullName>
    </submittedName>
</protein>
<dbReference type="SMART" id="SM00267">
    <property type="entry name" value="GGDEF"/>
    <property type="match status" value="1"/>
</dbReference>
<gene>
    <name evidence="4" type="ordered locus">Spith_0429</name>
</gene>
<name>G0GEM5_WINT7</name>
<dbReference type="Proteomes" id="UP000007254">
    <property type="component" value="Chromosome"/>
</dbReference>
<dbReference type="STRING" id="869211.Spith_0429"/>
<evidence type="ECO:0000259" key="1">
    <source>
        <dbReference type="PROSITE" id="PS50112"/>
    </source>
</evidence>
<dbReference type="HOGENOM" id="CLU_000445_70_20_12"/>
<dbReference type="PANTHER" id="PTHR44757">
    <property type="entry name" value="DIGUANYLATE CYCLASE DGCP"/>
    <property type="match status" value="1"/>
</dbReference>
<evidence type="ECO:0000259" key="3">
    <source>
        <dbReference type="PROSITE" id="PS50887"/>
    </source>
</evidence>
<sequence length="519" mass="57603">MEPELFSDVLSSLPMEVAITDEEGRILWANDAFSLLTGYGRTSSYMLIRQFLLMFAEDRPEVFVKGVDGRPCLRILTRWSFRDGKKIVWSFERLVADPKKAFSSHDSLTGLMGREWFFREAGSLLASARLEGTSFVLMVIDLDGFKRINDLYGPEVGDEVLRIVARRIAGHLRAEDLVSRTGSDEFAVLLHDVADPAGIARRVLASIREGMVVGGHALSLSASIGAGVFPRDGLSLEELVAAADAALLAAKAHRDTVRFCTPDVRRRMMHRWDMERLVLDRIREGRIHLFYQPIVRVASGMLAGVEALSRLLGEDGGLVLPDEFVPILEEGKVIHLLGRKVLALAVLQGELWKVRGLFVSVNISPQEFLHPEFVDVVREVLDASGFPPELLMLEVTESSLVGDVDRTVQVLSALRDEGIRVAVDDFGTGYSSFASLKRMPVDVIKLDRRFLHGVEESERDRAILEGMTHMAHGLGLEVVVEGVEREAQLEILRESGCDYVQGFLLGHPMRDVAISHLVG</sequence>
<feature type="domain" description="GGDEF" evidence="3">
    <location>
        <begin position="133"/>
        <end position="262"/>
    </location>
</feature>
<dbReference type="SUPFAM" id="SSF55073">
    <property type="entry name" value="Nucleotide cyclase"/>
    <property type="match status" value="1"/>
</dbReference>
<dbReference type="PROSITE" id="PS50883">
    <property type="entry name" value="EAL"/>
    <property type="match status" value="1"/>
</dbReference>
<evidence type="ECO:0000313" key="5">
    <source>
        <dbReference type="Proteomes" id="UP000007254"/>
    </source>
</evidence>
<dbReference type="InterPro" id="IPR043128">
    <property type="entry name" value="Rev_trsase/Diguanyl_cyclase"/>
</dbReference>
<feature type="domain" description="EAL" evidence="2">
    <location>
        <begin position="271"/>
        <end position="519"/>
    </location>
</feature>
<dbReference type="SUPFAM" id="SSF55785">
    <property type="entry name" value="PYP-like sensor domain (PAS domain)"/>
    <property type="match status" value="1"/>
</dbReference>
<dbReference type="InterPro" id="IPR000014">
    <property type="entry name" value="PAS"/>
</dbReference>
<dbReference type="SUPFAM" id="SSF141868">
    <property type="entry name" value="EAL domain-like"/>
    <property type="match status" value="1"/>
</dbReference>
<dbReference type="InterPro" id="IPR000160">
    <property type="entry name" value="GGDEF_dom"/>
</dbReference>
<dbReference type="OrthoDB" id="366324at2"/>
<evidence type="ECO:0000313" key="4">
    <source>
        <dbReference type="EMBL" id="AEJ60713.1"/>
    </source>
</evidence>
<feature type="domain" description="PAS" evidence="1">
    <location>
        <begin position="2"/>
        <end position="39"/>
    </location>
</feature>
<dbReference type="InterPro" id="IPR029787">
    <property type="entry name" value="Nucleotide_cyclase"/>
</dbReference>
<dbReference type="PROSITE" id="PS50112">
    <property type="entry name" value="PAS"/>
    <property type="match status" value="1"/>
</dbReference>
<keyword evidence="5" id="KW-1185">Reference proteome</keyword>
<reference evidence="4 5" key="1">
    <citation type="submission" date="2011-06" db="EMBL/GenBank/DDBJ databases">
        <title>The complete genome of Spirochaeta thermophila DSM 6578.</title>
        <authorList>
            <consortium name="US DOE Joint Genome Institute (JGI-PGF)"/>
            <person name="Lucas S."/>
            <person name="Lapidus A."/>
            <person name="Bruce D."/>
            <person name="Goodwin L."/>
            <person name="Pitluck S."/>
            <person name="Peters L."/>
            <person name="Kyrpides N."/>
            <person name="Mavromatis K."/>
            <person name="Ivanova N."/>
            <person name="Mikailova N."/>
            <person name="Pagani I."/>
            <person name="Chertkov O."/>
            <person name="Detter J.C."/>
            <person name="Tapia R."/>
            <person name="Han C."/>
            <person name="Land M."/>
            <person name="Hauser L."/>
            <person name="Markowitz V."/>
            <person name="Cheng J.-F."/>
            <person name="Hugenholtz P."/>
            <person name="Woyke T."/>
            <person name="Wu D."/>
            <person name="Spring S."/>
            <person name="Merkhoffer B."/>
            <person name="Schneider S."/>
            <person name="Klenk H.-P."/>
            <person name="Eisen J.A."/>
        </authorList>
    </citation>
    <scope>NUCLEOTIDE SEQUENCE [LARGE SCALE GENOMIC DNA]</scope>
    <source>
        <strain evidence="5">ATCC 700085 / DSM 6578 / Z-1203</strain>
    </source>
</reference>
<dbReference type="RefSeq" id="WP_014624111.1">
    <property type="nucleotide sequence ID" value="NC_017583.1"/>
</dbReference>
<dbReference type="InterPro" id="IPR001633">
    <property type="entry name" value="EAL_dom"/>
</dbReference>
<dbReference type="KEGG" id="stq:Spith_0429"/>
<dbReference type="Gene3D" id="3.20.20.450">
    <property type="entry name" value="EAL domain"/>
    <property type="match status" value="1"/>
</dbReference>
<dbReference type="CDD" id="cd01949">
    <property type="entry name" value="GGDEF"/>
    <property type="match status" value="1"/>
</dbReference>
<dbReference type="AlphaFoldDB" id="G0GEM5"/>
<organism evidence="4 5">
    <name type="scientific">Winmispira thermophila (strain ATCC 700085 / DSM 6578 / Z-1203)</name>
    <name type="common">Spirochaeta thermophila</name>
    <dbReference type="NCBI Taxonomy" id="869211"/>
    <lineage>
        <taxon>Bacteria</taxon>
        <taxon>Pseudomonadati</taxon>
        <taxon>Spirochaetota</taxon>
        <taxon>Spirochaetia</taxon>
        <taxon>Winmispirales</taxon>
        <taxon>Winmispiraceae</taxon>
        <taxon>Winmispira</taxon>
    </lineage>
</organism>
<dbReference type="SMART" id="SM00052">
    <property type="entry name" value="EAL"/>
    <property type="match status" value="1"/>
</dbReference>
<dbReference type="PANTHER" id="PTHR44757:SF2">
    <property type="entry name" value="BIOFILM ARCHITECTURE MAINTENANCE PROTEIN MBAA"/>
    <property type="match status" value="1"/>
</dbReference>
<dbReference type="InterPro" id="IPR035965">
    <property type="entry name" value="PAS-like_dom_sf"/>
</dbReference>
<dbReference type="Pfam" id="PF00990">
    <property type="entry name" value="GGDEF"/>
    <property type="match status" value="1"/>
</dbReference>
<dbReference type="InterPro" id="IPR052155">
    <property type="entry name" value="Biofilm_reg_signaling"/>
</dbReference>
<dbReference type="Pfam" id="PF00563">
    <property type="entry name" value="EAL"/>
    <property type="match status" value="1"/>
</dbReference>
<accession>G0GEM5</accession>
<proteinExistence type="predicted"/>
<dbReference type="CDD" id="cd00130">
    <property type="entry name" value="PAS"/>
    <property type="match status" value="1"/>
</dbReference>
<evidence type="ECO:0000259" key="2">
    <source>
        <dbReference type="PROSITE" id="PS50883"/>
    </source>
</evidence>
<dbReference type="PROSITE" id="PS50887">
    <property type="entry name" value="GGDEF"/>
    <property type="match status" value="1"/>
</dbReference>
<dbReference type="Gene3D" id="3.30.70.270">
    <property type="match status" value="1"/>
</dbReference>
<dbReference type="Pfam" id="PF13188">
    <property type="entry name" value="PAS_8"/>
    <property type="match status" value="1"/>
</dbReference>
<dbReference type="EMBL" id="CP002903">
    <property type="protein sequence ID" value="AEJ60713.1"/>
    <property type="molecule type" value="Genomic_DNA"/>
</dbReference>
<dbReference type="Gene3D" id="3.30.450.20">
    <property type="entry name" value="PAS domain"/>
    <property type="match status" value="1"/>
</dbReference>
<dbReference type="CDD" id="cd01948">
    <property type="entry name" value="EAL"/>
    <property type="match status" value="1"/>
</dbReference>
<dbReference type="NCBIfam" id="TIGR00254">
    <property type="entry name" value="GGDEF"/>
    <property type="match status" value="1"/>
</dbReference>